<feature type="transmembrane region" description="Helical" evidence="2">
    <location>
        <begin position="71"/>
        <end position="93"/>
    </location>
</feature>
<comment type="caution">
    <text evidence="3">The sequence shown here is derived from an EMBL/GenBank/DDBJ whole genome shotgun (WGS) entry which is preliminary data.</text>
</comment>
<sequence length="171" mass="19092">MAARKRPSPTSISTKPDPTDQKTTHNTSDNAFHLPPLKLGSIFVISTLLCSLHLYLLCFHYKVETQLKRSILINVALSLVGFFVTLKMIHVAARYVLRRNTFGFDINKSGTPQVEMVTMHSLIKLKSQEQKLALPEPALIKISNLLSLFAIADTALLFASSELTYAISMFQ</sequence>
<reference evidence="3 4" key="1">
    <citation type="submission" date="2021-03" db="EMBL/GenBank/DDBJ databases">
        <authorList>
            <person name="King G.J."/>
            <person name="Bancroft I."/>
            <person name="Baten A."/>
            <person name="Bloomfield J."/>
            <person name="Borpatragohain P."/>
            <person name="He Z."/>
            <person name="Irish N."/>
            <person name="Irwin J."/>
            <person name="Liu K."/>
            <person name="Mauleon R.P."/>
            <person name="Moore J."/>
            <person name="Morris R."/>
            <person name="Ostergaard L."/>
            <person name="Wang B."/>
            <person name="Wells R."/>
        </authorList>
    </citation>
    <scope>NUCLEOTIDE SEQUENCE [LARGE SCALE GENOMIC DNA]</scope>
    <source>
        <strain evidence="3">R-o-18</strain>
        <tissue evidence="3">Leaf</tissue>
    </source>
</reference>
<name>A0ABQ7KMW6_BRACM</name>
<proteinExistence type="predicted"/>
<dbReference type="Proteomes" id="UP000823674">
    <property type="component" value="Chromosome A10"/>
</dbReference>
<dbReference type="EMBL" id="JADBGQ010000010">
    <property type="protein sequence ID" value="KAG5374825.1"/>
    <property type="molecule type" value="Genomic_DNA"/>
</dbReference>
<evidence type="ECO:0008006" key="5">
    <source>
        <dbReference type="Google" id="ProtNLM"/>
    </source>
</evidence>
<keyword evidence="2" id="KW-0812">Transmembrane</keyword>
<organism evidence="3 4">
    <name type="scientific">Brassica rapa subsp. trilocularis</name>
    <dbReference type="NCBI Taxonomy" id="1813537"/>
    <lineage>
        <taxon>Eukaryota</taxon>
        <taxon>Viridiplantae</taxon>
        <taxon>Streptophyta</taxon>
        <taxon>Embryophyta</taxon>
        <taxon>Tracheophyta</taxon>
        <taxon>Spermatophyta</taxon>
        <taxon>Magnoliopsida</taxon>
        <taxon>eudicotyledons</taxon>
        <taxon>Gunneridae</taxon>
        <taxon>Pentapetalae</taxon>
        <taxon>rosids</taxon>
        <taxon>malvids</taxon>
        <taxon>Brassicales</taxon>
        <taxon>Brassicaceae</taxon>
        <taxon>Brassiceae</taxon>
        <taxon>Brassica</taxon>
    </lineage>
</organism>
<keyword evidence="4" id="KW-1185">Reference proteome</keyword>
<protein>
    <recommendedName>
        <fullName evidence="5">Reticulon domain-containing protein</fullName>
    </recommendedName>
</protein>
<feature type="transmembrane region" description="Helical" evidence="2">
    <location>
        <begin position="39"/>
        <end position="59"/>
    </location>
</feature>
<gene>
    <name evidence="3" type="primary">A10g500510.1_BraROA</name>
    <name evidence="3" type="ORF">IGI04_039421</name>
</gene>
<evidence type="ECO:0000313" key="3">
    <source>
        <dbReference type="EMBL" id="KAG5374825.1"/>
    </source>
</evidence>
<evidence type="ECO:0000256" key="2">
    <source>
        <dbReference type="SAM" id="Phobius"/>
    </source>
</evidence>
<evidence type="ECO:0000313" key="4">
    <source>
        <dbReference type="Proteomes" id="UP000823674"/>
    </source>
</evidence>
<feature type="region of interest" description="Disordered" evidence="1">
    <location>
        <begin position="1"/>
        <end position="28"/>
    </location>
</feature>
<accession>A0ABQ7KMW6</accession>
<evidence type="ECO:0000256" key="1">
    <source>
        <dbReference type="SAM" id="MobiDB-lite"/>
    </source>
</evidence>
<keyword evidence="2" id="KW-1133">Transmembrane helix</keyword>
<keyword evidence="2" id="KW-0472">Membrane</keyword>